<keyword evidence="6" id="KW-0508">mRNA splicing</keyword>
<feature type="compositionally biased region" description="Basic and acidic residues" evidence="8">
    <location>
        <begin position="12"/>
        <end position="25"/>
    </location>
</feature>
<dbReference type="GO" id="GO:0008380">
    <property type="term" value="P:RNA splicing"/>
    <property type="evidence" value="ECO:0007669"/>
    <property type="project" value="UniProtKB-KW"/>
</dbReference>
<feature type="region of interest" description="Disordered" evidence="8">
    <location>
        <begin position="1"/>
        <end position="183"/>
    </location>
</feature>
<evidence type="ECO:0000313" key="11">
    <source>
        <dbReference type="Proteomes" id="UP000284842"/>
    </source>
</evidence>
<feature type="compositionally biased region" description="Basic residues" evidence="8">
    <location>
        <begin position="45"/>
        <end position="55"/>
    </location>
</feature>
<dbReference type="Pfam" id="PF08648">
    <property type="entry name" value="SNRNP27"/>
    <property type="match status" value="1"/>
</dbReference>
<evidence type="ECO:0000313" key="10">
    <source>
        <dbReference type="EMBL" id="PPQ70287.1"/>
    </source>
</evidence>
<feature type="compositionally biased region" description="Basic and acidic residues" evidence="8">
    <location>
        <begin position="56"/>
        <end position="137"/>
    </location>
</feature>
<dbReference type="PANTHER" id="PTHR31077:SF1">
    <property type="entry name" value="U4_U6.U5 SMALL NUCLEAR RIBONUCLEOPROTEIN 27 KDA PROTEIN"/>
    <property type="match status" value="1"/>
</dbReference>
<keyword evidence="7" id="KW-0539">Nucleus</keyword>
<reference evidence="10 11" key="1">
    <citation type="journal article" date="2018" name="Evol. Lett.">
        <title>Horizontal gene cluster transfer increased hallucinogenic mushroom diversity.</title>
        <authorList>
            <person name="Reynolds H.T."/>
            <person name="Vijayakumar V."/>
            <person name="Gluck-Thaler E."/>
            <person name="Korotkin H.B."/>
            <person name="Matheny P.B."/>
            <person name="Slot J.C."/>
        </authorList>
    </citation>
    <scope>NUCLEOTIDE SEQUENCE [LARGE SCALE GENOMIC DNA]</scope>
    <source>
        <strain evidence="10 11">2629</strain>
    </source>
</reference>
<evidence type="ECO:0000256" key="7">
    <source>
        <dbReference type="ARBA" id="ARBA00023242"/>
    </source>
</evidence>
<dbReference type="PANTHER" id="PTHR31077">
    <property type="entry name" value="U4/U6.U5 SMALL NUCLEAR RIBONUCLEOPROTEIN 27 KDA PROTEIN"/>
    <property type="match status" value="1"/>
</dbReference>
<evidence type="ECO:0000256" key="6">
    <source>
        <dbReference type="ARBA" id="ARBA00023187"/>
    </source>
</evidence>
<organism evidence="10 11">
    <name type="scientific">Panaeolus cyanescens</name>
    <dbReference type="NCBI Taxonomy" id="181874"/>
    <lineage>
        <taxon>Eukaryota</taxon>
        <taxon>Fungi</taxon>
        <taxon>Dikarya</taxon>
        <taxon>Basidiomycota</taxon>
        <taxon>Agaricomycotina</taxon>
        <taxon>Agaricomycetes</taxon>
        <taxon>Agaricomycetidae</taxon>
        <taxon>Agaricales</taxon>
        <taxon>Agaricineae</taxon>
        <taxon>Galeropsidaceae</taxon>
        <taxon>Panaeolus</taxon>
    </lineage>
</organism>
<keyword evidence="5" id="KW-0507">mRNA processing</keyword>
<gene>
    <name evidence="10" type="ORF">CVT24_000850</name>
</gene>
<evidence type="ECO:0000256" key="8">
    <source>
        <dbReference type="SAM" id="MobiDB-lite"/>
    </source>
</evidence>
<dbReference type="EMBL" id="NHTK01005959">
    <property type="protein sequence ID" value="PPQ70287.1"/>
    <property type="molecule type" value="Genomic_DNA"/>
</dbReference>
<dbReference type="STRING" id="181874.A0A409VVL8"/>
<evidence type="ECO:0000256" key="2">
    <source>
        <dbReference type="ARBA" id="ARBA00004123"/>
    </source>
</evidence>
<dbReference type="AlphaFoldDB" id="A0A409VVL8"/>
<evidence type="ECO:0000256" key="3">
    <source>
        <dbReference type="ARBA" id="ARBA00008218"/>
    </source>
</evidence>
<feature type="domain" description="U4/U6.U5 small nuclear ribonucleoprotein 27kDa protein" evidence="9">
    <location>
        <begin position="180"/>
        <end position="231"/>
    </location>
</feature>
<comment type="similarity">
    <text evidence="3">Belongs to the SNUT3 family.</text>
</comment>
<feature type="compositionally biased region" description="Basic and acidic residues" evidence="8">
    <location>
        <begin position="34"/>
        <end position="44"/>
    </location>
</feature>
<dbReference type="GO" id="GO:0071011">
    <property type="term" value="C:precatalytic spliceosome"/>
    <property type="evidence" value="ECO:0007669"/>
    <property type="project" value="TreeGrafter"/>
</dbReference>
<comment type="subcellular location">
    <subcellularLocation>
        <location evidence="2">Nucleus</location>
    </subcellularLocation>
</comment>
<dbReference type="InParanoid" id="A0A409VVL8"/>
<evidence type="ECO:0000259" key="9">
    <source>
        <dbReference type="Pfam" id="PF08648"/>
    </source>
</evidence>
<sequence length="232" mass="27063">MSSRTDHRRKDRSWERDDRERDRGGYSRSSRGGGADRYRDERPKRSSRSRSPGRRGYREGDRDRRGGGDRRDRERDRDYKSHRDDDRRDRDRDRDRRERDDDRYYKDRDDKRDSHRRDDRDTPARDERRQKDNEGSDRPATSSSKAGKSLAENSSSARLNLDPGAPDHAEDGEAMDDTNDDDAAMMAMMGMAGFGSTKGKHVTGNQEGAVNIKKAFGQDQVKKSTEYLNRRR</sequence>
<proteinExistence type="inferred from homology"/>
<feature type="compositionally biased region" description="Basic residues" evidence="8">
    <location>
        <begin position="1"/>
        <end position="11"/>
    </location>
</feature>
<comment type="caution">
    <text evidence="10">The sequence shown here is derived from an EMBL/GenBank/DDBJ whole genome shotgun (WGS) entry which is preliminary data.</text>
</comment>
<comment type="function">
    <text evidence="1">May play a role in mRNA splicing.</text>
</comment>
<accession>A0A409VVL8</accession>
<keyword evidence="11" id="KW-1185">Reference proteome</keyword>
<evidence type="ECO:0000256" key="1">
    <source>
        <dbReference type="ARBA" id="ARBA00003632"/>
    </source>
</evidence>
<feature type="compositionally biased region" description="Acidic residues" evidence="8">
    <location>
        <begin position="172"/>
        <end position="183"/>
    </location>
</feature>
<dbReference type="GO" id="GO:0006397">
    <property type="term" value="P:mRNA processing"/>
    <property type="evidence" value="ECO:0007669"/>
    <property type="project" value="UniProtKB-KW"/>
</dbReference>
<evidence type="ECO:0000256" key="5">
    <source>
        <dbReference type="ARBA" id="ARBA00022664"/>
    </source>
</evidence>
<comment type="subunit">
    <text evidence="4">Part of a tri-snRNP complex.</text>
</comment>
<dbReference type="InterPro" id="IPR013957">
    <property type="entry name" value="SNRNP27"/>
</dbReference>
<dbReference type="Proteomes" id="UP000284842">
    <property type="component" value="Unassembled WGS sequence"/>
</dbReference>
<feature type="compositionally biased region" description="Polar residues" evidence="8">
    <location>
        <begin position="139"/>
        <end position="158"/>
    </location>
</feature>
<name>A0A409VVL8_9AGAR</name>
<evidence type="ECO:0000256" key="4">
    <source>
        <dbReference type="ARBA" id="ARBA00011825"/>
    </source>
</evidence>
<dbReference type="OrthoDB" id="21368at2759"/>
<protein>
    <recommendedName>
        <fullName evidence="9">U4/U6.U5 small nuclear ribonucleoprotein 27kDa protein domain-containing protein</fullName>
    </recommendedName>
</protein>